<reference evidence="3 4" key="1">
    <citation type="journal article" date="2016" name="Int. J. Syst. Evol. Microbiol.">
        <title>Agromyces aureus sp. nov., isolated from the rhizosphere of Salix caprea L. grown in a heavy-metal-contaminated soil.</title>
        <authorList>
            <person name="Corretto E."/>
            <person name="Antonielli L."/>
            <person name="Sessitsch A."/>
            <person name="Compant S."/>
            <person name="Gorfer M."/>
            <person name="Kuffner M."/>
            <person name="Brader G."/>
        </authorList>
    </citation>
    <scope>NUCLEOTIDE SEQUENCE [LARGE SCALE GENOMIC DNA]</scope>
    <source>
        <strain evidence="3 4">AR33</strain>
    </source>
</reference>
<dbReference type="KEGG" id="agy:ATC03_14105"/>
<dbReference type="InterPro" id="IPR014710">
    <property type="entry name" value="RmlC-like_jellyroll"/>
</dbReference>
<proteinExistence type="predicted"/>
<dbReference type="SUPFAM" id="SSF51735">
    <property type="entry name" value="NAD(P)-binding Rossmann-fold domains"/>
    <property type="match status" value="1"/>
</dbReference>
<dbReference type="CDD" id="cd07007">
    <property type="entry name" value="cupin_CapF-like_C"/>
    <property type="match status" value="1"/>
</dbReference>
<keyword evidence="4" id="KW-1185">Reference proteome</keyword>
<evidence type="ECO:0000313" key="4">
    <source>
        <dbReference type="Proteomes" id="UP000078437"/>
    </source>
</evidence>
<accession>A0A191WHL9</accession>
<dbReference type="Pfam" id="PF01370">
    <property type="entry name" value="Epimerase"/>
    <property type="match status" value="1"/>
</dbReference>
<dbReference type="STRING" id="453304.ATC03_14105"/>
<protein>
    <submittedName>
        <fullName evidence="3">Capsular biosynthesis protein</fullName>
    </submittedName>
</protein>
<dbReference type="EMBL" id="CP013979">
    <property type="protein sequence ID" value="ANJ27673.1"/>
    <property type="molecule type" value="Genomic_DNA"/>
</dbReference>
<evidence type="ECO:0000259" key="1">
    <source>
        <dbReference type="Pfam" id="PF01370"/>
    </source>
</evidence>
<dbReference type="Gene3D" id="2.60.120.10">
    <property type="entry name" value="Jelly Rolls"/>
    <property type="match status" value="1"/>
</dbReference>
<dbReference type="Pfam" id="PF14667">
    <property type="entry name" value="Polysacc_synt_C"/>
    <property type="match status" value="1"/>
</dbReference>
<reference evidence="4" key="2">
    <citation type="submission" date="2016-01" db="EMBL/GenBank/DDBJ databases">
        <title>Complete genome sequence of Agromyces aureus AR33T and comparison with related organisms.</title>
        <authorList>
            <person name="Corretto E."/>
            <person name="Antonielli L."/>
            <person name="Sessitsch A."/>
            <person name="Brader G."/>
        </authorList>
    </citation>
    <scope>NUCLEOTIDE SEQUENCE [LARGE SCALE GENOMIC DNA]</scope>
    <source>
        <strain evidence="4">AR33</strain>
    </source>
</reference>
<name>A0A191WHL9_9MICO</name>
<feature type="domain" description="NAD-dependent epimerase/dehydratase" evidence="1">
    <location>
        <begin position="39"/>
        <end position="181"/>
    </location>
</feature>
<dbReference type="InterPro" id="IPR036291">
    <property type="entry name" value="NAD(P)-bd_dom_sf"/>
</dbReference>
<dbReference type="AlphaFoldDB" id="A0A191WHL9"/>
<dbReference type="InterPro" id="IPR001509">
    <property type="entry name" value="Epimerase_deHydtase"/>
</dbReference>
<dbReference type="SUPFAM" id="SSF51182">
    <property type="entry name" value="RmlC-like cupins"/>
    <property type="match status" value="1"/>
</dbReference>
<organism evidence="3 4">
    <name type="scientific">Agromyces aureus</name>
    <dbReference type="NCBI Taxonomy" id="453304"/>
    <lineage>
        <taxon>Bacteria</taxon>
        <taxon>Bacillati</taxon>
        <taxon>Actinomycetota</taxon>
        <taxon>Actinomycetes</taxon>
        <taxon>Micrococcales</taxon>
        <taxon>Microbacteriaceae</taxon>
        <taxon>Agromyces</taxon>
    </lineage>
</organism>
<evidence type="ECO:0000313" key="3">
    <source>
        <dbReference type="EMBL" id="ANJ27673.1"/>
    </source>
</evidence>
<dbReference type="Proteomes" id="UP000078437">
    <property type="component" value="Chromosome"/>
</dbReference>
<dbReference type="InterPro" id="IPR029303">
    <property type="entry name" value="CapF_C"/>
</dbReference>
<dbReference type="OrthoDB" id="9801785at2"/>
<sequence length="363" mass="39339">MSRIAVSGANGFLGWHTRCAIEGLGHSSAAFRVGDGFSPTAAASAIDGASRLVHLAGVNRGSDAEVHDENERFARQVAEALRLAEEPPPVVVFANSIQAELGNVYGEAKRRSAGIIAAACEAVGVEFVDVRLPNLFGEHGRPFYNSFVATFSDLLARGGTPVVEGDREVPLLHAQAAAAALLGTGSIDDHLVPMRVSSVLADLSRFARDYAHGTIPALESSFQRDLFNTYRSFDFGIRQMIPLTRHADARGSFFEITRSVGGAGQSSFSTTRPGVTRGDHYHARKIERFTVVRGTAVIRLQRLFSDDIVQLHVSGDEPVAVDMPTFWSHNITNTGADDLYTNFWINEIYVPEDPDTYPKAIPV</sequence>
<dbReference type="Gene3D" id="3.40.50.720">
    <property type="entry name" value="NAD(P)-binding Rossmann-like Domain"/>
    <property type="match status" value="1"/>
</dbReference>
<feature type="domain" description="Capsular polysaccharide assembling protein CapF C-terminal" evidence="2">
    <location>
        <begin position="246"/>
        <end position="357"/>
    </location>
</feature>
<evidence type="ECO:0000259" key="2">
    <source>
        <dbReference type="Pfam" id="PF14667"/>
    </source>
</evidence>
<gene>
    <name evidence="3" type="ORF">ATC03_14105</name>
</gene>
<dbReference type="InterPro" id="IPR011051">
    <property type="entry name" value="RmlC_Cupin_sf"/>
</dbReference>
<dbReference type="RefSeq" id="WP_067878385.1">
    <property type="nucleotide sequence ID" value="NZ_WBIO01000008.1"/>
</dbReference>